<proteinExistence type="predicted"/>
<accession>A0A8D8WE51</accession>
<dbReference type="EMBL" id="HBUF01182232">
    <property type="protein sequence ID" value="CAG6655595.1"/>
    <property type="molecule type" value="Transcribed_RNA"/>
</dbReference>
<dbReference type="AlphaFoldDB" id="A0A8D8WE51"/>
<reference evidence="1" key="1">
    <citation type="submission" date="2021-05" db="EMBL/GenBank/DDBJ databases">
        <authorList>
            <person name="Alioto T."/>
            <person name="Alioto T."/>
            <person name="Gomez Garrido J."/>
        </authorList>
    </citation>
    <scope>NUCLEOTIDE SEQUENCE</scope>
</reference>
<name>A0A8D8WE51_9HEMI</name>
<protein>
    <submittedName>
        <fullName evidence="1">Uncharacterized protein</fullName>
    </submittedName>
</protein>
<evidence type="ECO:0000313" key="1">
    <source>
        <dbReference type="EMBL" id="CAG6655593.1"/>
    </source>
</evidence>
<organism evidence="1">
    <name type="scientific">Cacopsylla melanoneura</name>
    <dbReference type="NCBI Taxonomy" id="428564"/>
    <lineage>
        <taxon>Eukaryota</taxon>
        <taxon>Metazoa</taxon>
        <taxon>Ecdysozoa</taxon>
        <taxon>Arthropoda</taxon>
        <taxon>Hexapoda</taxon>
        <taxon>Insecta</taxon>
        <taxon>Pterygota</taxon>
        <taxon>Neoptera</taxon>
        <taxon>Paraneoptera</taxon>
        <taxon>Hemiptera</taxon>
        <taxon>Sternorrhyncha</taxon>
        <taxon>Psylloidea</taxon>
        <taxon>Psyllidae</taxon>
        <taxon>Psyllinae</taxon>
        <taxon>Cacopsylla</taxon>
    </lineage>
</organism>
<dbReference type="EMBL" id="HBUF01182230">
    <property type="protein sequence ID" value="CAG6655593.1"/>
    <property type="molecule type" value="Transcribed_RNA"/>
</dbReference>
<sequence>MKAKVILLSHVTKILWCRSGNNFYTATPEIYALSLHERSSDLNEEIFCHLNQTNRVPELIPWIPLFRIFKTHLKKTRSQKLQEKKSKSGGALLPIFVNKSKICMVSILIGRCRYNYTVFFLKLCASTRMLYAQKLYGFN</sequence>
<dbReference type="EMBL" id="HBUF01182231">
    <property type="protein sequence ID" value="CAG6655594.1"/>
    <property type="molecule type" value="Transcribed_RNA"/>
</dbReference>